<organism evidence="2 3">
    <name type="scientific">Paramecium primaurelia</name>
    <dbReference type="NCBI Taxonomy" id="5886"/>
    <lineage>
        <taxon>Eukaryota</taxon>
        <taxon>Sar</taxon>
        <taxon>Alveolata</taxon>
        <taxon>Ciliophora</taxon>
        <taxon>Intramacronucleata</taxon>
        <taxon>Oligohymenophorea</taxon>
        <taxon>Peniculida</taxon>
        <taxon>Parameciidae</taxon>
        <taxon>Paramecium</taxon>
    </lineage>
</organism>
<dbReference type="EMBL" id="CAJJDM010000017">
    <property type="protein sequence ID" value="CAD8053229.1"/>
    <property type="molecule type" value="Genomic_DNA"/>
</dbReference>
<accession>A0A8S1KDA5</accession>
<dbReference type="Proteomes" id="UP000688137">
    <property type="component" value="Unassembled WGS sequence"/>
</dbReference>
<dbReference type="AlphaFoldDB" id="A0A8S1KDA5"/>
<proteinExistence type="predicted"/>
<sequence>MIRFGSPFNLIRIALFNLQIQLIQIRFIFLYFYQTYIYNHIKCLYKMIQLNKIILANNTMGLILCHNIHSKNKKLSFVHDHAEQLNRQSQRQQLDLPYRHYISKSNYIASALPHAPCKFNLKKGVMLAQGIGHSSIMQRRFLEKLNLNSSYFHSQALIIVNPQ</sequence>
<keyword evidence="1" id="KW-1133">Transmembrane helix</keyword>
<name>A0A8S1KDA5_PARPR</name>
<evidence type="ECO:0000313" key="3">
    <source>
        <dbReference type="Proteomes" id="UP000688137"/>
    </source>
</evidence>
<feature type="transmembrane region" description="Helical" evidence="1">
    <location>
        <begin position="12"/>
        <end position="33"/>
    </location>
</feature>
<reference evidence="2" key="1">
    <citation type="submission" date="2021-01" db="EMBL/GenBank/DDBJ databases">
        <authorList>
            <consortium name="Genoscope - CEA"/>
            <person name="William W."/>
        </authorList>
    </citation>
    <scope>NUCLEOTIDE SEQUENCE</scope>
</reference>
<evidence type="ECO:0000313" key="2">
    <source>
        <dbReference type="EMBL" id="CAD8053229.1"/>
    </source>
</evidence>
<keyword evidence="3" id="KW-1185">Reference proteome</keyword>
<evidence type="ECO:0008006" key="4">
    <source>
        <dbReference type="Google" id="ProtNLM"/>
    </source>
</evidence>
<keyword evidence="1" id="KW-0812">Transmembrane</keyword>
<protein>
    <recommendedName>
        <fullName evidence="4">Transmembrane protein</fullName>
    </recommendedName>
</protein>
<keyword evidence="1" id="KW-0472">Membrane</keyword>
<gene>
    <name evidence="2" type="ORF">PPRIM_AZ9-3.1.T0200224</name>
</gene>
<comment type="caution">
    <text evidence="2">The sequence shown here is derived from an EMBL/GenBank/DDBJ whole genome shotgun (WGS) entry which is preliminary data.</text>
</comment>
<evidence type="ECO:0000256" key="1">
    <source>
        <dbReference type="SAM" id="Phobius"/>
    </source>
</evidence>
<dbReference type="OMA" id="HAPCKFN"/>